<dbReference type="RefSeq" id="WP_008829029.1">
    <property type="nucleotide sequence ID" value="NZ_CP017075.1"/>
</dbReference>
<keyword evidence="2" id="KW-0131">Cell cycle</keyword>
<dbReference type="InterPro" id="IPR036192">
    <property type="entry name" value="Cell_div_ZapA-like_sf"/>
</dbReference>
<name>A0A031K6W6_9SPHN</name>
<dbReference type="GO" id="GO:0051301">
    <property type="term" value="P:cell division"/>
    <property type="evidence" value="ECO:0007669"/>
    <property type="project" value="UniProtKB-KW"/>
</dbReference>
<keyword evidence="2" id="KW-0132">Cell division</keyword>
<accession>A0A031K6W6</accession>
<gene>
    <name evidence="1" type="ORF">BES08_02635</name>
    <name evidence="2" type="ORF">BV97_00515</name>
</gene>
<evidence type="ECO:0000313" key="3">
    <source>
        <dbReference type="Proteomes" id="UP000024329"/>
    </source>
</evidence>
<dbReference type="InterPro" id="IPR042233">
    <property type="entry name" value="Cell_div_ZapA_N"/>
</dbReference>
<dbReference type="InterPro" id="IPR007838">
    <property type="entry name" value="Cell_div_ZapA-like"/>
</dbReference>
<dbReference type="EMBL" id="CP017075">
    <property type="protein sequence ID" value="AOR75763.1"/>
    <property type="molecule type" value="Genomic_DNA"/>
</dbReference>
<sequence length="110" mass="11769">MGNVTLGIGGREFMLACADGEEAHILRLARLIDSKATASGAVGQTETRMLLFAALMMADELHELRSRPEPQAVLPIEVPAIPAQFAERLARIASRVENLADLLETEAASA</sequence>
<reference evidence="4" key="3">
    <citation type="journal article" date="2017" name="J. Biotechnol.">
        <title>Complete genome sequence of Novosphingobium resinovorum SA1, a versatile xenobiotic-degrading bacterium capable of utilizing sulfanilic acid.</title>
        <authorList>
            <person name="Hegedus B."/>
            <person name="Kos P.B."/>
            <person name="Balint B."/>
            <person name="Maroti G."/>
            <person name="Gan H.M."/>
            <person name="Perei K."/>
            <person name="Rakhely G."/>
        </authorList>
    </citation>
    <scope>NUCLEOTIDE SEQUENCE [LARGE SCALE GENOMIC DNA]</scope>
    <source>
        <strain evidence="4">SA1</strain>
    </source>
</reference>
<evidence type="ECO:0000313" key="2">
    <source>
        <dbReference type="EMBL" id="EZP84753.1"/>
    </source>
</evidence>
<keyword evidence="4" id="KW-1185">Reference proteome</keyword>
<dbReference type="STRING" id="158500.BES08_02635"/>
<dbReference type="Gene3D" id="3.30.160.880">
    <property type="entry name" value="Cell division protein ZapA protomer, N-terminal domain"/>
    <property type="match status" value="1"/>
</dbReference>
<reference evidence="2 3" key="1">
    <citation type="submission" date="2014-03" db="EMBL/GenBank/DDBJ databases">
        <title>Whole genome sequence of Novosphingobium resinovorum KF1.</title>
        <authorList>
            <person name="Gan H.M."/>
            <person name="Gan H.Y."/>
            <person name="Chew T.H."/>
            <person name="Savka M.A."/>
        </authorList>
    </citation>
    <scope>NUCLEOTIDE SEQUENCE [LARGE SCALE GENOMIC DNA]</scope>
    <source>
        <strain evidence="2 3">KF1</strain>
    </source>
</reference>
<dbReference type="SUPFAM" id="SSF102829">
    <property type="entry name" value="Cell division protein ZapA-like"/>
    <property type="match status" value="1"/>
</dbReference>
<dbReference type="OrthoDB" id="9797575at2"/>
<dbReference type="EMBL" id="JFYZ01000001">
    <property type="protein sequence ID" value="EZP84753.1"/>
    <property type="molecule type" value="Genomic_DNA"/>
</dbReference>
<proteinExistence type="predicted"/>
<evidence type="ECO:0000313" key="1">
    <source>
        <dbReference type="EMBL" id="AOR75763.1"/>
    </source>
</evidence>
<reference evidence="1" key="2">
    <citation type="submission" date="2016-08" db="EMBL/GenBank/DDBJ databases">
        <authorList>
            <person name="Seilhamer J.J."/>
        </authorList>
    </citation>
    <scope>NUCLEOTIDE SEQUENCE [LARGE SCALE GENOMIC DNA]</scope>
    <source>
        <strain evidence="1">SA1</strain>
    </source>
</reference>
<dbReference type="eggNOG" id="COG3027">
    <property type="taxonomic scope" value="Bacteria"/>
</dbReference>
<dbReference type="Pfam" id="PF05164">
    <property type="entry name" value="ZapA"/>
    <property type="match status" value="1"/>
</dbReference>
<dbReference type="AlphaFoldDB" id="A0A031K6W6"/>
<evidence type="ECO:0000313" key="4">
    <source>
        <dbReference type="Proteomes" id="UP000094626"/>
    </source>
</evidence>
<dbReference type="PATRIC" id="fig|158500.4.peg.532"/>
<organism evidence="2 3">
    <name type="scientific">Novosphingobium resinovorum</name>
    <dbReference type="NCBI Taxonomy" id="158500"/>
    <lineage>
        <taxon>Bacteria</taxon>
        <taxon>Pseudomonadati</taxon>
        <taxon>Pseudomonadota</taxon>
        <taxon>Alphaproteobacteria</taxon>
        <taxon>Sphingomonadales</taxon>
        <taxon>Sphingomonadaceae</taxon>
        <taxon>Novosphingobium</taxon>
    </lineage>
</organism>
<protein>
    <submittedName>
        <fullName evidence="2">Cell division protein ZapA</fullName>
    </submittedName>
</protein>
<dbReference type="Proteomes" id="UP000094626">
    <property type="component" value="Chromosome"/>
</dbReference>
<dbReference type="Proteomes" id="UP000024329">
    <property type="component" value="Unassembled WGS sequence"/>
</dbReference>
<dbReference type="KEGG" id="nre:BES08_02635"/>